<organism evidence="1 2">
    <name type="scientific">Dreissena polymorpha</name>
    <name type="common">Zebra mussel</name>
    <name type="synonym">Mytilus polymorpha</name>
    <dbReference type="NCBI Taxonomy" id="45954"/>
    <lineage>
        <taxon>Eukaryota</taxon>
        <taxon>Metazoa</taxon>
        <taxon>Spiralia</taxon>
        <taxon>Lophotrochozoa</taxon>
        <taxon>Mollusca</taxon>
        <taxon>Bivalvia</taxon>
        <taxon>Autobranchia</taxon>
        <taxon>Heteroconchia</taxon>
        <taxon>Euheterodonta</taxon>
        <taxon>Imparidentia</taxon>
        <taxon>Neoheterodontei</taxon>
        <taxon>Myida</taxon>
        <taxon>Dreissenoidea</taxon>
        <taxon>Dreissenidae</taxon>
        <taxon>Dreissena</taxon>
    </lineage>
</organism>
<dbReference type="Proteomes" id="UP000828390">
    <property type="component" value="Unassembled WGS sequence"/>
</dbReference>
<sequence length="108" mass="12188">MKTTGENFYMSVSSAAGVQRHTLTGNPTKAWQQLAPNEFILHDRTARKPTGSIGAQQVVVENRKTTFEVNRSTLNRRAQHFAQIGQTTPLLFDIEETYLRVIPKETVD</sequence>
<protein>
    <submittedName>
        <fullName evidence="1">Uncharacterized protein</fullName>
    </submittedName>
</protein>
<gene>
    <name evidence="1" type="ORF">DPMN_185493</name>
</gene>
<proteinExistence type="predicted"/>
<evidence type="ECO:0000313" key="1">
    <source>
        <dbReference type="EMBL" id="KAH3750953.1"/>
    </source>
</evidence>
<comment type="caution">
    <text evidence="1">The sequence shown here is derived from an EMBL/GenBank/DDBJ whole genome shotgun (WGS) entry which is preliminary data.</text>
</comment>
<dbReference type="EMBL" id="JAIWYP010000010">
    <property type="protein sequence ID" value="KAH3750953.1"/>
    <property type="molecule type" value="Genomic_DNA"/>
</dbReference>
<evidence type="ECO:0000313" key="2">
    <source>
        <dbReference type="Proteomes" id="UP000828390"/>
    </source>
</evidence>
<name>A0A9D4I8F6_DREPO</name>
<dbReference type="AlphaFoldDB" id="A0A9D4I8F6"/>
<reference evidence="1" key="2">
    <citation type="submission" date="2020-11" db="EMBL/GenBank/DDBJ databases">
        <authorList>
            <person name="McCartney M.A."/>
            <person name="Auch B."/>
            <person name="Kono T."/>
            <person name="Mallez S."/>
            <person name="Becker A."/>
            <person name="Gohl D.M."/>
            <person name="Silverstein K.A.T."/>
            <person name="Koren S."/>
            <person name="Bechman K.B."/>
            <person name="Herman A."/>
            <person name="Abrahante J.E."/>
            <person name="Garbe J."/>
        </authorList>
    </citation>
    <scope>NUCLEOTIDE SEQUENCE</scope>
    <source>
        <strain evidence="1">Duluth1</strain>
        <tissue evidence="1">Whole animal</tissue>
    </source>
</reference>
<reference evidence="1" key="1">
    <citation type="journal article" date="2019" name="bioRxiv">
        <title>The Genome of the Zebra Mussel, Dreissena polymorpha: A Resource for Invasive Species Research.</title>
        <authorList>
            <person name="McCartney M.A."/>
            <person name="Auch B."/>
            <person name="Kono T."/>
            <person name="Mallez S."/>
            <person name="Zhang Y."/>
            <person name="Obille A."/>
            <person name="Becker A."/>
            <person name="Abrahante J.E."/>
            <person name="Garbe J."/>
            <person name="Badalamenti J.P."/>
            <person name="Herman A."/>
            <person name="Mangelson H."/>
            <person name="Liachko I."/>
            <person name="Sullivan S."/>
            <person name="Sone E.D."/>
            <person name="Koren S."/>
            <person name="Silverstein K.A.T."/>
            <person name="Beckman K.B."/>
            <person name="Gohl D.M."/>
        </authorList>
    </citation>
    <scope>NUCLEOTIDE SEQUENCE</scope>
    <source>
        <strain evidence="1">Duluth1</strain>
        <tissue evidence="1">Whole animal</tissue>
    </source>
</reference>
<keyword evidence="2" id="KW-1185">Reference proteome</keyword>
<accession>A0A9D4I8F6</accession>